<evidence type="ECO:0000259" key="2">
    <source>
        <dbReference type="Pfam" id="PF10000"/>
    </source>
</evidence>
<dbReference type="PANTHER" id="PTHR39199">
    <property type="entry name" value="BLR5128 PROTEIN"/>
    <property type="match status" value="1"/>
</dbReference>
<dbReference type="InterPro" id="IPR045865">
    <property type="entry name" value="ACT-like_dom_sf"/>
</dbReference>
<evidence type="ECO:0000313" key="3">
    <source>
        <dbReference type="EMBL" id="ATY31538.1"/>
    </source>
</evidence>
<feature type="region of interest" description="Disordered" evidence="1">
    <location>
        <begin position="143"/>
        <end position="173"/>
    </location>
</feature>
<evidence type="ECO:0000313" key="4">
    <source>
        <dbReference type="Proteomes" id="UP000229081"/>
    </source>
</evidence>
<gene>
    <name evidence="3" type="ORF">CVN68_05730</name>
</gene>
<sequence length="173" mass="18969">MVVRETSAMIAGMKPELVGGEYVFCTAPDPMLAARCLPGALAMFREREGTSFIMPLEEAGLLGFDCSIPMRQITLNIFSALDGLGLTRLYAAADANGPDPSQHRSPSYRIMRRRESRVASRCNPIPASTRPRDGRRLKGADRIPAAHPQHTAYASQPSRSSSARRREVLDRAV</sequence>
<proteinExistence type="predicted"/>
<dbReference type="InterPro" id="IPR018717">
    <property type="entry name" value="DUF2241"/>
</dbReference>
<feature type="domain" description="DUF2241" evidence="2">
    <location>
        <begin position="7"/>
        <end position="70"/>
    </location>
</feature>
<protein>
    <recommendedName>
        <fullName evidence="2">DUF2241 domain-containing protein</fullName>
    </recommendedName>
</protein>
<dbReference type="AlphaFoldDB" id="A0A2K8MCC3"/>
<dbReference type="PANTHER" id="PTHR39199:SF1">
    <property type="entry name" value="BLR5128 PROTEIN"/>
    <property type="match status" value="1"/>
</dbReference>
<organism evidence="3 4">
    <name type="scientific">Sphingomonas psychrotolerans</name>
    <dbReference type="NCBI Taxonomy" id="1327635"/>
    <lineage>
        <taxon>Bacteria</taxon>
        <taxon>Pseudomonadati</taxon>
        <taxon>Pseudomonadota</taxon>
        <taxon>Alphaproteobacteria</taxon>
        <taxon>Sphingomonadales</taxon>
        <taxon>Sphingomonadaceae</taxon>
        <taxon>Sphingomonas</taxon>
    </lineage>
</organism>
<dbReference type="EMBL" id="CP024923">
    <property type="protein sequence ID" value="ATY31538.1"/>
    <property type="molecule type" value="Genomic_DNA"/>
</dbReference>
<dbReference type="Gene3D" id="3.30.2130.10">
    <property type="entry name" value="VC0802-like"/>
    <property type="match status" value="1"/>
</dbReference>
<accession>A0A2K8MCC3</accession>
<evidence type="ECO:0000256" key="1">
    <source>
        <dbReference type="SAM" id="MobiDB-lite"/>
    </source>
</evidence>
<dbReference type="Proteomes" id="UP000229081">
    <property type="component" value="Chromosome"/>
</dbReference>
<keyword evidence="4" id="KW-1185">Reference proteome</keyword>
<name>A0A2K8MCC3_9SPHN</name>
<reference evidence="3 4" key="1">
    <citation type="submission" date="2017-11" db="EMBL/GenBank/DDBJ databases">
        <title>Complete genome sequence of Sphingomonas sp. Strain Cra20, a psychrotolerant potential plant growth promoting rhizobacteria.</title>
        <authorList>
            <person name="Luo Y."/>
        </authorList>
    </citation>
    <scope>NUCLEOTIDE SEQUENCE [LARGE SCALE GENOMIC DNA]</scope>
    <source>
        <strain evidence="3 4">Cra20</strain>
    </source>
</reference>
<feature type="compositionally biased region" description="Basic and acidic residues" evidence="1">
    <location>
        <begin position="164"/>
        <end position="173"/>
    </location>
</feature>
<dbReference type="KEGG" id="sphc:CVN68_05730"/>
<dbReference type="Pfam" id="PF10000">
    <property type="entry name" value="ACT_3"/>
    <property type="match status" value="1"/>
</dbReference>
<dbReference type="SUPFAM" id="SSF55021">
    <property type="entry name" value="ACT-like"/>
    <property type="match status" value="1"/>
</dbReference>
<dbReference type="OrthoDB" id="517867at2"/>